<keyword evidence="2" id="KW-0677">Repeat</keyword>
<gene>
    <name evidence="3" type="ORF">LACBIDRAFT_326784</name>
</gene>
<dbReference type="HOGENOM" id="CLU_141750_0_0_1"/>
<dbReference type="InterPro" id="IPR015915">
    <property type="entry name" value="Kelch-typ_b-propeller"/>
</dbReference>
<dbReference type="PANTHER" id="PTHR46093:SF18">
    <property type="entry name" value="FIBRONECTIN TYPE-III DOMAIN-CONTAINING PROTEIN"/>
    <property type="match status" value="1"/>
</dbReference>
<organism evidence="4">
    <name type="scientific">Laccaria bicolor (strain S238N-H82 / ATCC MYA-4686)</name>
    <name type="common">Bicoloured deceiver</name>
    <name type="synonym">Laccaria laccata var. bicolor</name>
    <dbReference type="NCBI Taxonomy" id="486041"/>
    <lineage>
        <taxon>Eukaryota</taxon>
        <taxon>Fungi</taxon>
        <taxon>Dikarya</taxon>
        <taxon>Basidiomycota</taxon>
        <taxon>Agaricomycotina</taxon>
        <taxon>Agaricomycetes</taxon>
        <taxon>Agaricomycetidae</taxon>
        <taxon>Agaricales</taxon>
        <taxon>Agaricineae</taxon>
        <taxon>Hydnangiaceae</taxon>
        <taxon>Laccaria</taxon>
    </lineage>
</organism>
<dbReference type="SUPFAM" id="SSF117281">
    <property type="entry name" value="Kelch motif"/>
    <property type="match status" value="1"/>
</dbReference>
<dbReference type="PANTHER" id="PTHR46093">
    <property type="entry name" value="ACYL-COA-BINDING DOMAIN-CONTAINING PROTEIN 5"/>
    <property type="match status" value="1"/>
</dbReference>
<reference evidence="3 4" key="1">
    <citation type="journal article" date="2008" name="Nature">
        <title>The genome of Laccaria bicolor provides insights into mycorrhizal symbiosis.</title>
        <authorList>
            <person name="Martin F."/>
            <person name="Aerts A."/>
            <person name="Ahren D."/>
            <person name="Brun A."/>
            <person name="Danchin E.G.J."/>
            <person name="Duchaussoy F."/>
            <person name="Gibon J."/>
            <person name="Kohler A."/>
            <person name="Lindquist E."/>
            <person name="Pereda V."/>
            <person name="Salamov A."/>
            <person name="Shapiro H.J."/>
            <person name="Wuyts J."/>
            <person name="Blaudez D."/>
            <person name="Buee M."/>
            <person name="Brokstein P."/>
            <person name="Canbaeck B."/>
            <person name="Cohen D."/>
            <person name="Courty P.E."/>
            <person name="Coutinho P.M."/>
            <person name="Delaruelle C."/>
            <person name="Detter J.C."/>
            <person name="Deveau A."/>
            <person name="DiFazio S."/>
            <person name="Duplessis S."/>
            <person name="Fraissinet-Tachet L."/>
            <person name="Lucic E."/>
            <person name="Frey-Klett P."/>
            <person name="Fourrey C."/>
            <person name="Feussner I."/>
            <person name="Gay G."/>
            <person name="Grimwood J."/>
            <person name="Hoegger P.J."/>
            <person name="Jain P."/>
            <person name="Kilaru S."/>
            <person name="Labbe J."/>
            <person name="Lin Y.C."/>
            <person name="Legue V."/>
            <person name="Le Tacon F."/>
            <person name="Marmeisse R."/>
            <person name="Melayah D."/>
            <person name="Montanini B."/>
            <person name="Muratet M."/>
            <person name="Nehls U."/>
            <person name="Niculita-Hirzel H."/>
            <person name="Oudot-Le Secq M.P."/>
            <person name="Peter M."/>
            <person name="Quesneville H."/>
            <person name="Rajashekar B."/>
            <person name="Reich M."/>
            <person name="Rouhier N."/>
            <person name="Schmutz J."/>
            <person name="Yin T."/>
            <person name="Chalot M."/>
            <person name="Henrissat B."/>
            <person name="Kuees U."/>
            <person name="Lucas S."/>
            <person name="Van de Peer Y."/>
            <person name="Podila G.K."/>
            <person name="Polle A."/>
            <person name="Pukkila P.J."/>
            <person name="Richardson P.M."/>
            <person name="Rouze P."/>
            <person name="Sanders I.R."/>
            <person name="Stajich J.E."/>
            <person name="Tunlid A."/>
            <person name="Tuskan G."/>
            <person name="Grigoriev I.V."/>
        </authorList>
    </citation>
    <scope>NUCLEOTIDE SEQUENCE [LARGE SCALE GENOMIC DNA]</scope>
    <source>
        <strain evidence="4">S238N-H82 / ATCC MYA-4686</strain>
    </source>
</reference>
<dbReference type="Gene3D" id="2.120.10.80">
    <property type="entry name" value="Kelch-type beta propeller"/>
    <property type="match status" value="1"/>
</dbReference>
<dbReference type="InParanoid" id="B0D9N8"/>
<evidence type="ECO:0000313" key="4">
    <source>
        <dbReference type="Proteomes" id="UP000001194"/>
    </source>
</evidence>
<dbReference type="Pfam" id="PF24681">
    <property type="entry name" value="Kelch_KLHDC2_KLHL20_DRC7"/>
    <property type="match status" value="1"/>
</dbReference>
<keyword evidence="1" id="KW-0880">Kelch repeat</keyword>
<dbReference type="OrthoDB" id="10251809at2759"/>
<proteinExistence type="predicted"/>
<dbReference type="AlphaFoldDB" id="B0D9N8"/>
<dbReference type="STRING" id="486041.B0D9N8"/>
<dbReference type="RefSeq" id="XP_001880838.1">
    <property type="nucleotide sequence ID" value="XM_001880803.1"/>
</dbReference>
<dbReference type="EMBL" id="DS547101">
    <property type="protein sequence ID" value="EDR08613.1"/>
    <property type="molecule type" value="Genomic_DNA"/>
</dbReference>
<evidence type="ECO:0000256" key="2">
    <source>
        <dbReference type="ARBA" id="ARBA00022737"/>
    </source>
</evidence>
<evidence type="ECO:0000256" key="1">
    <source>
        <dbReference type="ARBA" id="ARBA00022441"/>
    </source>
</evidence>
<dbReference type="KEGG" id="lbc:LACBIDRAFT_326784"/>
<accession>B0D9N8</accession>
<keyword evidence="4" id="KW-1185">Reference proteome</keyword>
<evidence type="ECO:0000313" key="3">
    <source>
        <dbReference type="EMBL" id="EDR08613.1"/>
    </source>
</evidence>
<name>B0D9N8_LACBS</name>
<sequence>MVIIGGSDGKECFTDVWFLNLDTLVWSMVKQQSPTHRRLAHSATQVGSYIFIVGGHNSSEYGSDLLLFNLVSLQYEPRTILGKPPSARGYHATILADSRVFLFGGYNGQSAFDDVHVLDLAAGAYLPQVTSFSIEA</sequence>
<dbReference type="GeneID" id="6076501"/>
<dbReference type="Proteomes" id="UP000001194">
    <property type="component" value="Unassembled WGS sequence"/>
</dbReference>
<protein>
    <submittedName>
        <fullName evidence="3">Predicted protein</fullName>
    </submittedName>
</protein>